<organism evidence="2 3">
    <name type="scientific">Blattamonas nauphoetae</name>
    <dbReference type="NCBI Taxonomy" id="2049346"/>
    <lineage>
        <taxon>Eukaryota</taxon>
        <taxon>Metamonada</taxon>
        <taxon>Preaxostyla</taxon>
        <taxon>Oxymonadida</taxon>
        <taxon>Blattamonas</taxon>
    </lineage>
</organism>
<proteinExistence type="predicted"/>
<sequence>MMKIIRLRIFTHTLRQDPPRTSLATHSLLYPHHPFVSPHTTPLLSSSSSSPELNLLGHVNTNMFPGESVHEKAVVFRSLVATVKFMPALDDSLEAKAVKFLKSVKPDYGQKADAFLSCFLSNSDESLTDFLQSIVVLISSPNRVITVASMKMLSSLIRCSQRVRLALVKAELIPHLINTLNPLSLSFAESADIHINVMTTLWNSLWLATPNCLADLKIEDGDEQQAVHETIFQQNQTKTTPSHSPLPLPHHPHPPTPLCLSLTTHTLPLPSASPSPPTPSHSPLPLPHHPHPPTPLCLSLTTHTLCLSLTSHILPLPLRLPHHIERGAFCWLFHLRVLHHFLLSSFVPERNSIGERTIGANEVPLSPIQLRQKQRSFLIVELALAS</sequence>
<dbReference type="Proteomes" id="UP001281761">
    <property type="component" value="Unassembled WGS sequence"/>
</dbReference>
<dbReference type="SUPFAM" id="SSF48371">
    <property type="entry name" value="ARM repeat"/>
    <property type="match status" value="1"/>
</dbReference>
<evidence type="ECO:0000313" key="2">
    <source>
        <dbReference type="EMBL" id="KAK2963630.1"/>
    </source>
</evidence>
<gene>
    <name evidence="2" type="ORF">BLNAU_1195</name>
</gene>
<accession>A0ABQ9YIR8</accession>
<evidence type="ECO:0000313" key="3">
    <source>
        <dbReference type="Proteomes" id="UP001281761"/>
    </source>
</evidence>
<comment type="caution">
    <text evidence="2">The sequence shown here is derived from an EMBL/GenBank/DDBJ whole genome shotgun (WGS) entry which is preliminary data.</text>
</comment>
<protein>
    <recommendedName>
        <fullName evidence="4">Symplekin/Pta1 N-terminal domain-containing protein</fullName>
    </recommendedName>
</protein>
<reference evidence="2 3" key="1">
    <citation type="journal article" date="2022" name="bioRxiv">
        <title>Genomics of Preaxostyla Flagellates Illuminates Evolutionary Transitions and the Path Towards Mitochondrial Loss.</title>
        <authorList>
            <person name="Novak L.V.F."/>
            <person name="Treitli S.C."/>
            <person name="Pyrih J."/>
            <person name="Halakuc P."/>
            <person name="Pipaliya S.V."/>
            <person name="Vacek V."/>
            <person name="Brzon O."/>
            <person name="Soukal P."/>
            <person name="Eme L."/>
            <person name="Dacks J.B."/>
            <person name="Karnkowska A."/>
            <person name="Elias M."/>
            <person name="Hampl V."/>
        </authorList>
    </citation>
    <scope>NUCLEOTIDE SEQUENCE [LARGE SCALE GENOMIC DNA]</scope>
    <source>
        <strain evidence="2">NAU3</strain>
        <tissue evidence="2">Gut</tissue>
    </source>
</reference>
<dbReference type="EMBL" id="JARBJD010000005">
    <property type="protein sequence ID" value="KAK2963630.1"/>
    <property type="molecule type" value="Genomic_DNA"/>
</dbReference>
<dbReference type="Gene3D" id="1.25.10.10">
    <property type="entry name" value="Leucine-rich Repeat Variant"/>
    <property type="match status" value="1"/>
</dbReference>
<keyword evidence="3" id="KW-1185">Reference proteome</keyword>
<evidence type="ECO:0008006" key="4">
    <source>
        <dbReference type="Google" id="ProtNLM"/>
    </source>
</evidence>
<evidence type="ECO:0000256" key="1">
    <source>
        <dbReference type="SAM" id="MobiDB-lite"/>
    </source>
</evidence>
<dbReference type="InterPro" id="IPR011989">
    <property type="entry name" value="ARM-like"/>
</dbReference>
<feature type="compositionally biased region" description="Pro residues" evidence="1">
    <location>
        <begin position="271"/>
        <end position="288"/>
    </location>
</feature>
<name>A0ABQ9YIR8_9EUKA</name>
<dbReference type="InterPro" id="IPR016024">
    <property type="entry name" value="ARM-type_fold"/>
</dbReference>
<feature type="region of interest" description="Disordered" evidence="1">
    <location>
        <begin position="269"/>
        <end position="288"/>
    </location>
</feature>